<dbReference type="AlphaFoldDB" id="F4QB52"/>
<feature type="compositionally biased region" description="Low complexity" evidence="1">
    <location>
        <begin position="247"/>
        <end position="289"/>
    </location>
</feature>
<feature type="region of interest" description="Disordered" evidence="1">
    <location>
        <begin position="245"/>
        <end position="289"/>
    </location>
</feature>
<dbReference type="RefSeq" id="XP_004351340.1">
    <property type="nucleotide sequence ID" value="XM_004351288.1"/>
</dbReference>
<feature type="chain" id="PRO_5003313894" evidence="3">
    <location>
        <begin position="26"/>
        <end position="469"/>
    </location>
</feature>
<keyword evidence="3" id="KW-0732">Signal</keyword>
<gene>
    <name evidence="4" type="ORF">DFA_10697</name>
</gene>
<evidence type="ECO:0000256" key="3">
    <source>
        <dbReference type="SAM" id="SignalP"/>
    </source>
</evidence>
<name>F4QB52_CACFS</name>
<keyword evidence="2" id="KW-1133">Transmembrane helix</keyword>
<keyword evidence="2" id="KW-0812">Transmembrane</keyword>
<keyword evidence="2" id="KW-0472">Membrane</keyword>
<protein>
    <submittedName>
        <fullName evidence="4">Uncharacterized protein</fullName>
    </submittedName>
</protein>
<proteinExistence type="predicted"/>
<evidence type="ECO:0000313" key="4">
    <source>
        <dbReference type="EMBL" id="EGG14824.1"/>
    </source>
</evidence>
<accession>F4QB52</accession>
<feature type="signal peptide" evidence="3">
    <location>
        <begin position="1"/>
        <end position="25"/>
    </location>
</feature>
<evidence type="ECO:0000256" key="2">
    <source>
        <dbReference type="SAM" id="Phobius"/>
    </source>
</evidence>
<dbReference type="Proteomes" id="UP000007797">
    <property type="component" value="Unassembled WGS sequence"/>
</dbReference>
<sequence>MEFTIVRNLLIILGILFAKNALVYGTGKVENDIDKELDYPKMFYILASNQDQTNIFFQNVSQIQPTQINEEPRDDYLKWIKNNSTFGTTDRFVNMKSNGDIIFYSKLFNSDGISWSFPTIDGSKEMKLTPNAPQFFVVQAGAGAAAKKEPADSSESPVVDSGKSIQKAKSVYQPYFDTARSTGVGFGITEADTEFSSSYLSFLKFSNEPISWSSSKLEIDPSKLESFKTCFDTKTDTYYVLCKSKPTSTSTQSDTTTTSTTTTTSKRVSQGSSQDASSSSPTPASSEPISNNTYLVSFQPFLKEKPDVAVVNVIQAELPVSFNYETSHMACYNNKILAVGNQVGEEGQTQLYGYNIKLADGSVKQVVTKTFKIDALARSYTDPKFAAFYNKDSLKLSIYNLETNASSDHDFNMTLPINFVARDFMLSNIYPSSHFSSIYDTSEDSFGLSIFSSIPLLFTILISIVSIII</sequence>
<evidence type="ECO:0000313" key="5">
    <source>
        <dbReference type="Proteomes" id="UP000007797"/>
    </source>
</evidence>
<dbReference type="KEGG" id="dfa:DFA_10697"/>
<dbReference type="EMBL" id="GL883027">
    <property type="protein sequence ID" value="EGG14824.1"/>
    <property type="molecule type" value="Genomic_DNA"/>
</dbReference>
<dbReference type="GeneID" id="14866870"/>
<organism evidence="4 5">
    <name type="scientific">Cavenderia fasciculata</name>
    <name type="common">Slime mold</name>
    <name type="synonym">Dictyostelium fasciculatum</name>
    <dbReference type="NCBI Taxonomy" id="261658"/>
    <lineage>
        <taxon>Eukaryota</taxon>
        <taxon>Amoebozoa</taxon>
        <taxon>Evosea</taxon>
        <taxon>Eumycetozoa</taxon>
        <taxon>Dictyostelia</taxon>
        <taxon>Acytosteliales</taxon>
        <taxon>Cavenderiaceae</taxon>
        <taxon>Cavenderia</taxon>
    </lineage>
</organism>
<keyword evidence="5" id="KW-1185">Reference proteome</keyword>
<reference evidence="5" key="1">
    <citation type="journal article" date="2011" name="Genome Res.">
        <title>Phylogeny-wide analysis of social amoeba genomes highlights ancient origins for complex intercellular communication.</title>
        <authorList>
            <person name="Heidel A.J."/>
            <person name="Lawal H.M."/>
            <person name="Felder M."/>
            <person name="Schilde C."/>
            <person name="Helps N.R."/>
            <person name="Tunggal B."/>
            <person name="Rivero F."/>
            <person name="John U."/>
            <person name="Schleicher M."/>
            <person name="Eichinger L."/>
            <person name="Platzer M."/>
            <person name="Noegel A.A."/>
            <person name="Schaap P."/>
            <person name="Gloeckner G."/>
        </authorList>
    </citation>
    <scope>NUCLEOTIDE SEQUENCE [LARGE SCALE GENOMIC DNA]</scope>
    <source>
        <strain evidence="5">SH3</strain>
    </source>
</reference>
<feature type="transmembrane region" description="Helical" evidence="2">
    <location>
        <begin position="446"/>
        <end position="468"/>
    </location>
</feature>
<evidence type="ECO:0000256" key="1">
    <source>
        <dbReference type="SAM" id="MobiDB-lite"/>
    </source>
</evidence>